<feature type="compositionally biased region" description="Acidic residues" evidence="1">
    <location>
        <begin position="94"/>
        <end position="105"/>
    </location>
</feature>
<gene>
    <name evidence="2" type="ORF">PCANC_22507</name>
    <name evidence="3" type="ORF">PCASD_02420</name>
</gene>
<dbReference type="EMBL" id="PGCI01000007">
    <property type="protein sequence ID" value="PLW51034.1"/>
    <property type="molecule type" value="Genomic_DNA"/>
</dbReference>
<dbReference type="EMBL" id="PGCJ01000967">
    <property type="protein sequence ID" value="PLW12900.1"/>
    <property type="molecule type" value="Genomic_DNA"/>
</dbReference>
<protein>
    <submittedName>
        <fullName evidence="2">Uncharacterized protein</fullName>
    </submittedName>
</protein>
<name>A0A2N5SI19_9BASI</name>
<organism evidence="2 4">
    <name type="scientific">Puccinia coronata f. sp. avenae</name>
    <dbReference type="NCBI Taxonomy" id="200324"/>
    <lineage>
        <taxon>Eukaryota</taxon>
        <taxon>Fungi</taxon>
        <taxon>Dikarya</taxon>
        <taxon>Basidiomycota</taxon>
        <taxon>Pucciniomycotina</taxon>
        <taxon>Pucciniomycetes</taxon>
        <taxon>Pucciniales</taxon>
        <taxon>Pucciniaceae</taxon>
        <taxon>Puccinia</taxon>
    </lineage>
</organism>
<evidence type="ECO:0000313" key="2">
    <source>
        <dbReference type="EMBL" id="PLW12900.1"/>
    </source>
</evidence>
<keyword evidence="4" id="KW-1185">Reference proteome</keyword>
<feature type="compositionally biased region" description="Acidic residues" evidence="1">
    <location>
        <begin position="76"/>
        <end position="85"/>
    </location>
</feature>
<evidence type="ECO:0000313" key="5">
    <source>
        <dbReference type="Proteomes" id="UP000235392"/>
    </source>
</evidence>
<evidence type="ECO:0000313" key="4">
    <source>
        <dbReference type="Proteomes" id="UP000235388"/>
    </source>
</evidence>
<accession>A0A2N5SI19</accession>
<sequence>MAARMFEILDVKNGTDAFDWQPQNMHIQCVCHKIALIVNAGLAELGIVVPTPPKVKESILGTFPYPNNMETILEEEDKEEIEDTEQPLPSVHDEDSEPEQNEEELAQLAQEEQDFIPKEEGEYVATNRNGSNNVDRLTKRSEKSPQPAHGDKFLLTKPRKKT</sequence>
<dbReference type="AlphaFoldDB" id="A0A2N5SI19"/>
<evidence type="ECO:0000256" key="1">
    <source>
        <dbReference type="SAM" id="MobiDB-lite"/>
    </source>
</evidence>
<feature type="compositionally biased region" description="Polar residues" evidence="1">
    <location>
        <begin position="126"/>
        <end position="135"/>
    </location>
</feature>
<dbReference type="Proteomes" id="UP000235388">
    <property type="component" value="Unassembled WGS sequence"/>
</dbReference>
<feature type="region of interest" description="Disordered" evidence="1">
    <location>
        <begin position="76"/>
        <end position="162"/>
    </location>
</feature>
<reference evidence="4 5" key="1">
    <citation type="submission" date="2017-11" db="EMBL/GenBank/DDBJ databases">
        <title>De novo assembly and phasing of dikaryotic genomes from two isolates of Puccinia coronata f. sp. avenae, the causal agent of oat crown rust.</title>
        <authorList>
            <person name="Miller M.E."/>
            <person name="Zhang Y."/>
            <person name="Omidvar V."/>
            <person name="Sperschneider J."/>
            <person name="Schwessinger B."/>
            <person name="Raley C."/>
            <person name="Palmer J.M."/>
            <person name="Garnica D."/>
            <person name="Upadhyaya N."/>
            <person name="Rathjen J."/>
            <person name="Taylor J.M."/>
            <person name="Park R.F."/>
            <person name="Dodds P.N."/>
            <person name="Hirsch C.D."/>
            <person name="Kianian S.F."/>
            <person name="Figueroa M."/>
        </authorList>
    </citation>
    <scope>NUCLEOTIDE SEQUENCE [LARGE SCALE GENOMIC DNA]</scope>
    <source>
        <strain evidence="2">12NC29</strain>
        <strain evidence="3">12SD80</strain>
    </source>
</reference>
<dbReference type="Proteomes" id="UP000235392">
    <property type="component" value="Unassembled WGS sequence"/>
</dbReference>
<dbReference type="OrthoDB" id="10574305at2759"/>
<comment type="caution">
    <text evidence="2">The sequence shown here is derived from an EMBL/GenBank/DDBJ whole genome shotgun (WGS) entry which is preliminary data.</text>
</comment>
<proteinExistence type="predicted"/>
<feature type="compositionally biased region" description="Basic and acidic residues" evidence="1">
    <location>
        <begin position="136"/>
        <end position="154"/>
    </location>
</feature>
<evidence type="ECO:0000313" key="3">
    <source>
        <dbReference type="EMBL" id="PLW51034.1"/>
    </source>
</evidence>